<dbReference type="SUPFAM" id="SSF52172">
    <property type="entry name" value="CheY-like"/>
    <property type="match status" value="1"/>
</dbReference>
<comment type="function">
    <text evidence="3">May play the central regulatory role in sporulation. It may be an element of the effector pathway responsible for the activation of sporulation genes in response to nutritional stress. Spo0A may act in concert with spo0H (a sigma factor) to control the expression of some genes that are critical to the sporulation process.</text>
</comment>
<dbReference type="RefSeq" id="WP_156626886.1">
    <property type="nucleotide sequence ID" value="NZ_CACRTO010000022.1"/>
</dbReference>
<feature type="modified residue" description="4-aspartylphosphate" evidence="4">
    <location>
        <position position="216"/>
    </location>
</feature>
<proteinExistence type="predicted"/>
<protein>
    <recommendedName>
        <fullName evidence="1">Stage 0 sporulation protein A homolog</fullName>
    </recommendedName>
</protein>
<dbReference type="EMBL" id="CACRTO010000022">
    <property type="protein sequence ID" value="VYU44298.1"/>
    <property type="molecule type" value="Genomic_DNA"/>
</dbReference>
<evidence type="ECO:0000256" key="4">
    <source>
        <dbReference type="PROSITE-ProRule" id="PRU00169"/>
    </source>
</evidence>
<dbReference type="AlphaFoldDB" id="A0A6N3EWA4"/>
<evidence type="ECO:0000313" key="6">
    <source>
        <dbReference type="EMBL" id="VYU44298.1"/>
    </source>
</evidence>
<dbReference type="Pfam" id="PF00072">
    <property type="entry name" value="Response_reg"/>
    <property type="match status" value="1"/>
</dbReference>
<evidence type="ECO:0000256" key="2">
    <source>
        <dbReference type="ARBA" id="ARBA00022553"/>
    </source>
</evidence>
<gene>
    <name evidence="6" type="primary">cheY_2</name>
    <name evidence="6" type="ORF">CTLFYP3_02452</name>
</gene>
<dbReference type="InterPro" id="IPR001789">
    <property type="entry name" value="Sig_transdc_resp-reg_receiver"/>
</dbReference>
<keyword evidence="2 4" id="KW-0597">Phosphoprotein</keyword>
<dbReference type="InterPro" id="IPR050595">
    <property type="entry name" value="Bact_response_regulator"/>
</dbReference>
<dbReference type="GO" id="GO:0000160">
    <property type="term" value="P:phosphorelay signal transduction system"/>
    <property type="evidence" value="ECO:0007669"/>
    <property type="project" value="InterPro"/>
</dbReference>
<evidence type="ECO:0000256" key="3">
    <source>
        <dbReference type="ARBA" id="ARBA00024867"/>
    </source>
</evidence>
<dbReference type="PROSITE" id="PS50110">
    <property type="entry name" value="RESPONSE_REGULATORY"/>
    <property type="match status" value="1"/>
</dbReference>
<reference evidence="6" key="1">
    <citation type="submission" date="2019-11" db="EMBL/GenBank/DDBJ databases">
        <authorList>
            <person name="Feng L."/>
        </authorList>
    </citation>
    <scope>NUCLEOTIDE SEQUENCE</scope>
    <source>
        <strain evidence="6">CTertiumLFYP3</strain>
    </source>
</reference>
<dbReference type="PANTHER" id="PTHR44591:SF3">
    <property type="entry name" value="RESPONSE REGULATORY DOMAIN-CONTAINING PROTEIN"/>
    <property type="match status" value="1"/>
</dbReference>
<organism evidence="6">
    <name type="scientific">Clostridium tertium</name>
    <dbReference type="NCBI Taxonomy" id="1559"/>
    <lineage>
        <taxon>Bacteria</taxon>
        <taxon>Bacillati</taxon>
        <taxon>Bacillota</taxon>
        <taxon>Clostridia</taxon>
        <taxon>Eubacteriales</taxon>
        <taxon>Clostridiaceae</taxon>
        <taxon>Clostridium</taxon>
    </lineage>
</organism>
<accession>A0A6N3EWA4</accession>
<dbReference type="Gene3D" id="3.40.50.2300">
    <property type="match status" value="1"/>
</dbReference>
<evidence type="ECO:0000259" key="5">
    <source>
        <dbReference type="PROSITE" id="PS50110"/>
    </source>
</evidence>
<dbReference type="SMART" id="SM00448">
    <property type="entry name" value="REC"/>
    <property type="match status" value="1"/>
</dbReference>
<dbReference type="PANTHER" id="PTHR44591">
    <property type="entry name" value="STRESS RESPONSE REGULATOR PROTEIN 1"/>
    <property type="match status" value="1"/>
</dbReference>
<name>A0A6N3EWA4_9CLOT</name>
<evidence type="ECO:0000256" key="1">
    <source>
        <dbReference type="ARBA" id="ARBA00018672"/>
    </source>
</evidence>
<feature type="domain" description="Response regulatory" evidence="5">
    <location>
        <begin position="162"/>
        <end position="283"/>
    </location>
</feature>
<sequence length="286" mass="33517">MIKTLFLLNDSLEYKKLINKLTYSNIRVNVLEGYTEGLINIINEMNYDIILVEDDTSSKQKFNLIRLLARRYSDKRLILISNSKYEKNDNSKFEIVSKDELMKTYRDIFIKYGAEIKGEVKEESSLISDDIELLEKIDSLDKFRDNFSISINTKSVVKRKKHIVIVDDDDISLLVLANLLKTYGYEVTIFNESMEAIKKIKEMRKHGKKIDLFILDLMMPVIDGFTMLKYLRETKKFESTAVLISSARNDHDAIKRVSKYKVNGYLLKPYSKNFIIDRIDKLFRSI</sequence>
<dbReference type="InterPro" id="IPR011006">
    <property type="entry name" value="CheY-like_superfamily"/>
</dbReference>
<dbReference type="CDD" id="cd00156">
    <property type="entry name" value="REC"/>
    <property type="match status" value="1"/>
</dbReference>